<evidence type="ECO:0000313" key="1">
    <source>
        <dbReference type="EMBL" id="QQE87910.1"/>
    </source>
</evidence>
<accession>A0AAP9YBV9</accession>
<protein>
    <submittedName>
        <fullName evidence="1">Uncharacterized protein</fullName>
    </submittedName>
</protein>
<sequence>MIAVQLIDSTGRVLGNLRLPSSVRLADLEQLALAAGHQPLPEHIEEHTAAKAHAGALEAVEVIQ</sequence>
<gene>
    <name evidence="1" type="ORF">GKQ51_16820</name>
</gene>
<dbReference type="AlphaFoldDB" id="A0AAP9YBV9"/>
<name>A0AAP9YBV9_9GAMM</name>
<proteinExistence type="predicted"/>
<dbReference type="EMBL" id="CP066310">
    <property type="protein sequence ID" value="QQE87910.1"/>
    <property type="molecule type" value="Genomic_DNA"/>
</dbReference>
<reference evidence="1 2" key="1">
    <citation type="submission" date="2020-12" db="EMBL/GenBank/DDBJ databases">
        <title>Genomic Analysis and Response surface optimization of nitrogen-fixing conditions for A. chroococcum strain HR1, Isolation from rhizosphere soil.</title>
        <authorList>
            <person name="Li J."/>
            <person name="Yang H."/>
            <person name="Liu H."/>
            <person name="Wang C."/>
            <person name="Tian Y."/>
            <person name="Lu X.Y."/>
        </authorList>
    </citation>
    <scope>NUCLEOTIDE SEQUENCE [LARGE SCALE GENOMIC DNA]</scope>
    <source>
        <strain evidence="1 2">HR1</strain>
    </source>
</reference>
<dbReference type="Proteomes" id="UP000596192">
    <property type="component" value="Chromosome"/>
</dbReference>
<dbReference type="RefSeq" id="WP_198866522.1">
    <property type="nucleotide sequence ID" value="NZ_CP066310.1"/>
</dbReference>
<organism evidence="1 2">
    <name type="scientific">Azotobacter chroococcum</name>
    <dbReference type="NCBI Taxonomy" id="353"/>
    <lineage>
        <taxon>Bacteria</taxon>
        <taxon>Pseudomonadati</taxon>
        <taxon>Pseudomonadota</taxon>
        <taxon>Gammaproteobacteria</taxon>
        <taxon>Pseudomonadales</taxon>
        <taxon>Pseudomonadaceae</taxon>
        <taxon>Azotobacter</taxon>
    </lineage>
</organism>
<evidence type="ECO:0000313" key="2">
    <source>
        <dbReference type="Proteomes" id="UP000596192"/>
    </source>
</evidence>